<dbReference type="Pfam" id="PF02417">
    <property type="entry name" value="Chromate_transp"/>
    <property type="match status" value="1"/>
</dbReference>
<evidence type="ECO:0000313" key="9">
    <source>
        <dbReference type="Proteomes" id="UP000249204"/>
    </source>
</evidence>
<dbReference type="PANTHER" id="PTHR43663">
    <property type="entry name" value="CHROMATE TRANSPORT PROTEIN-RELATED"/>
    <property type="match status" value="1"/>
</dbReference>
<sequence length="177" mass="19134">MLWELFFVFLKIGAFSFGGGYAVMTLIEREVTGRGWIQPEDFQQIVALAGMAPGSIATNIATLIGYHQSGILGAMISTAGIVFPSLLIVIICSALFLRLQNNLWLRSAFYGLRPIVTGLIIYAAVHFGMGKEKTVIFSWSAFGMLLLCAGSLIAVTKYKIHPFAIILIAAAGGIILF</sequence>
<proteinExistence type="inferred from homology"/>
<feature type="transmembrane region" description="Helical" evidence="7">
    <location>
        <begin position="109"/>
        <end position="129"/>
    </location>
</feature>
<dbReference type="InterPro" id="IPR052518">
    <property type="entry name" value="CHR_Transporter"/>
</dbReference>
<evidence type="ECO:0000313" key="8">
    <source>
        <dbReference type="EMBL" id="PZT55062.1"/>
    </source>
</evidence>
<evidence type="ECO:0000256" key="4">
    <source>
        <dbReference type="ARBA" id="ARBA00022692"/>
    </source>
</evidence>
<evidence type="ECO:0000256" key="6">
    <source>
        <dbReference type="ARBA" id="ARBA00023136"/>
    </source>
</evidence>
<dbReference type="GO" id="GO:0005886">
    <property type="term" value="C:plasma membrane"/>
    <property type="evidence" value="ECO:0007669"/>
    <property type="project" value="UniProtKB-SubCell"/>
</dbReference>
<evidence type="ECO:0000256" key="2">
    <source>
        <dbReference type="ARBA" id="ARBA00005262"/>
    </source>
</evidence>
<dbReference type="InterPro" id="IPR003370">
    <property type="entry name" value="Chromate_transpt"/>
</dbReference>
<feature type="transmembrane region" description="Helical" evidence="7">
    <location>
        <begin position="45"/>
        <end position="66"/>
    </location>
</feature>
<evidence type="ECO:0000256" key="5">
    <source>
        <dbReference type="ARBA" id="ARBA00022989"/>
    </source>
</evidence>
<dbReference type="AlphaFoldDB" id="A0A2W6NGH4"/>
<dbReference type="GO" id="GO:0015109">
    <property type="term" value="F:chromate transmembrane transporter activity"/>
    <property type="evidence" value="ECO:0007669"/>
    <property type="project" value="InterPro"/>
</dbReference>
<gene>
    <name evidence="8" type="ORF">DN757_14460</name>
</gene>
<dbReference type="PANTHER" id="PTHR43663:SF1">
    <property type="entry name" value="CHROMATE TRANSPORTER"/>
    <property type="match status" value="1"/>
</dbReference>
<evidence type="ECO:0000256" key="3">
    <source>
        <dbReference type="ARBA" id="ARBA00022475"/>
    </source>
</evidence>
<feature type="transmembrane region" description="Helical" evidence="7">
    <location>
        <begin position="135"/>
        <end position="155"/>
    </location>
</feature>
<evidence type="ECO:0000256" key="1">
    <source>
        <dbReference type="ARBA" id="ARBA00004651"/>
    </source>
</evidence>
<keyword evidence="6 7" id="KW-0472">Membrane</keyword>
<feature type="transmembrane region" description="Helical" evidence="7">
    <location>
        <begin position="72"/>
        <end position="97"/>
    </location>
</feature>
<comment type="caution">
    <text evidence="8">The sequence shown here is derived from an EMBL/GenBank/DDBJ whole genome shotgun (WGS) entry which is preliminary data.</text>
</comment>
<organism evidence="8 9">
    <name type="scientific">Paenibacillus silvae</name>
    <dbReference type="NCBI Taxonomy" id="1325358"/>
    <lineage>
        <taxon>Bacteria</taxon>
        <taxon>Bacillati</taxon>
        <taxon>Bacillota</taxon>
        <taxon>Bacilli</taxon>
        <taxon>Bacillales</taxon>
        <taxon>Paenibacillaceae</taxon>
        <taxon>Paenibacillus</taxon>
    </lineage>
</organism>
<name>A0A2W6NGH4_9BACL</name>
<accession>A0A2W6NGH4</accession>
<dbReference type="RefSeq" id="WP_111270930.1">
    <property type="nucleotide sequence ID" value="NZ_QKWW01000038.1"/>
</dbReference>
<protein>
    <submittedName>
        <fullName evidence="8">Chromate transporter</fullName>
    </submittedName>
</protein>
<comment type="subcellular location">
    <subcellularLocation>
        <location evidence="1">Cell membrane</location>
        <topology evidence="1">Multi-pass membrane protein</topology>
    </subcellularLocation>
</comment>
<keyword evidence="3" id="KW-1003">Cell membrane</keyword>
<feature type="transmembrane region" description="Helical" evidence="7">
    <location>
        <begin position="6"/>
        <end position="24"/>
    </location>
</feature>
<reference evidence="8 9" key="1">
    <citation type="submission" date="2018-06" db="EMBL/GenBank/DDBJ databases">
        <title>Isolation of heavy metals resistant Paenibacillus silvae NC2 from Gold-Copper mine in ZiJin, China.</title>
        <authorList>
            <person name="Xu J."/>
            <person name="Mazhar H.S."/>
            <person name="Rensing C."/>
        </authorList>
    </citation>
    <scope>NUCLEOTIDE SEQUENCE [LARGE SCALE GENOMIC DNA]</scope>
    <source>
        <strain evidence="8 9">NC2</strain>
    </source>
</reference>
<comment type="similarity">
    <text evidence="2">Belongs to the chromate ion transporter (CHR) (TC 2.A.51) family.</text>
</comment>
<dbReference type="Proteomes" id="UP000249204">
    <property type="component" value="Unassembled WGS sequence"/>
</dbReference>
<keyword evidence="4 7" id="KW-0812">Transmembrane</keyword>
<feature type="transmembrane region" description="Helical" evidence="7">
    <location>
        <begin position="160"/>
        <end position="176"/>
    </location>
</feature>
<dbReference type="EMBL" id="QKWW01000038">
    <property type="protein sequence ID" value="PZT55062.1"/>
    <property type="molecule type" value="Genomic_DNA"/>
</dbReference>
<evidence type="ECO:0000256" key="7">
    <source>
        <dbReference type="SAM" id="Phobius"/>
    </source>
</evidence>
<keyword evidence="5 7" id="KW-1133">Transmembrane helix</keyword>